<dbReference type="RefSeq" id="WP_147894495.1">
    <property type="nucleotide sequence ID" value="NZ_BAAANR010000001.1"/>
</dbReference>
<dbReference type="Gene3D" id="3.40.50.300">
    <property type="entry name" value="P-loop containing nucleotide triphosphate hydrolases"/>
    <property type="match status" value="1"/>
</dbReference>
<keyword evidence="4" id="KW-1185">Reference proteome</keyword>
<dbReference type="EMBL" id="VRSV01000001">
    <property type="protein sequence ID" value="TXK13859.1"/>
    <property type="molecule type" value="Genomic_DNA"/>
</dbReference>
<gene>
    <name evidence="3" type="ORF">FVP77_08205</name>
</gene>
<reference evidence="3 4" key="1">
    <citation type="submission" date="2019-08" db="EMBL/GenBank/DDBJ databases">
        <authorList>
            <person name="Dong K."/>
        </authorList>
    </citation>
    <scope>NUCLEOTIDE SEQUENCE [LARGE SCALE GENOMIC DNA]</scope>
    <source>
        <strain evidence="3 4">JCM14558</strain>
    </source>
</reference>
<dbReference type="Pfam" id="PF00437">
    <property type="entry name" value="T2SSE"/>
    <property type="match status" value="1"/>
</dbReference>
<proteinExistence type="inferred from homology"/>
<comment type="caution">
    <text evidence="3">The sequence shown here is derived from an EMBL/GenBank/DDBJ whole genome shotgun (WGS) entry which is preliminary data.</text>
</comment>
<dbReference type="GO" id="GO:0016887">
    <property type="term" value="F:ATP hydrolysis activity"/>
    <property type="evidence" value="ECO:0007669"/>
    <property type="project" value="InterPro"/>
</dbReference>
<name>A0A5C8I6C8_9MICO</name>
<accession>A0A5C8I6C8</accession>
<dbReference type="AlphaFoldDB" id="A0A5C8I6C8"/>
<dbReference type="Gene3D" id="3.30.450.380">
    <property type="match status" value="1"/>
</dbReference>
<dbReference type="SUPFAM" id="SSF52540">
    <property type="entry name" value="P-loop containing nucleoside triphosphate hydrolases"/>
    <property type="match status" value="1"/>
</dbReference>
<evidence type="ECO:0000259" key="2">
    <source>
        <dbReference type="PROSITE" id="PS00662"/>
    </source>
</evidence>
<sequence length="388" mass="41732">MLGVSLAIASDTATAAVVERVRERLRADESDPTRDPGYAERVIRSEVRRHNDFALARGFAPLDDEGACVREVLAQLTGYGPLQAYLDDPTVEEVWLNAPDRVFVARGGVAERVPVCLTDGAVRDLVERMLHSSGRRVDLSQPFVDASLPDGSRLHVVIPDITRQHWAVNIRKFLPAFRDVGRLVETGSLAPEAADLLVDAMRQGRSILVSGPTHAGKTTLLAALVAASARSQRIVTVEETFELAIDAPDLVALQGRQPSLEGGGEVTLRRLVKEALRMRPDRVVVGEVRDAEALDLLLALNTGVPGAATIHANSAAEALAKLAALPLLAGRNIDAQFVLSAVARSVHLVAHCGRDARGRRRVLEIVTPTGRLVGDAAEVRSLYRAGRS</sequence>
<evidence type="ECO:0000313" key="4">
    <source>
        <dbReference type="Proteomes" id="UP000321034"/>
    </source>
</evidence>
<feature type="domain" description="Bacterial type II secretion system protein E" evidence="2">
    <location>
        <begin position="276"/>
        <end position="290"/>
    </location>
</feature>
<dbReference type="PROSITE" id="PS00662">
    <property type="entry name" value="T2SP_E"/>
    <property type="match status" value="1"/>
</dbReference>
<dbReference type="Proteomes" id="UP000321034">
    <property type="component" value="Unassembled WGS sequence"/>
</dbReference>
<dbReference type="OrthoDB" id="9810761at2"/>
<dbReference type="PANTHER" id="PTHR30486:SF6">
    <property type="entry name" value="TYPE IV PILUS RETRACTATION ATPASE PILT"/>
    <property type="match status" value="1"/>
</dbReference>
<dbReference type="InterPro" id="IPR027417">
    <property type="entry name" value="P-loop_NTPase"/>
</dbReference>
<dbReference type="InterPro" id="IPR050921">
    <property type="entry name" value="T4SS_GSP_E_ATPase"/>
</dbReference>
<dbReference type="PANTHER" id="PTHR30486">
    <property type="entry name" value="TWITCHING MOTILITY PROTEIN PILT"/>
    <property type="match status" value="1"/>
</dbReference>
<evidence type="ECO:0000256" key="1">
    <source>
        <dbReference type="ARBA" id="ARBA00006611"/>
    </source>
</evidence>
<comment type="similarity">
    <text evidence="1">Belongs to the GSP E family.</text>
</comment>
<protein>
    <submittedName>
        <fullName evidence="3">CpaF family protein</fullName>
    </submittedName>
</protein>
<dbReference type="InterPro" id="IPR001482">
    <property type="entry name" value="T2SS/T4SS_dom"/>
</dbReference>
<evidence type="ECO:0000313" key="3">
    <source>
        <dbReference type="EMBL" id="TXK13859.1"/>
    </source>
</evidence>
<organism evidence="3 4">
    <name type="scientific">Microbacterium hatanonis</name>
    <dbReference type="NCBI Taxonomy" id="404366"/>
    <lineage>
        <taxon>Bacteria</taxon>
        <taxon>Bacillati</taxon>
        <taxon>Actinomycetota</taxon>
        <taxon>Actinomycetes</taxon>
        <taxon>Micrococcales</taxon>
        <taxon>Microbacteriaceae</taxon>
        <taxon>Microbacterium</taxon>
    </lineage>
</organism>